<feature type="region of interest" description="Disordered" evidence="1">
    <location>
        <begin position="827"/>
        <end position="859"/>
    </location>
</feature>
<feature type="region of interest" description="Disordered" evidence="1">
    <location>
        <begin position="629"/>
        <end position="671"/>
    </location>
</feature>
<dbReference type="SMART" id="SM00320">
    <property type="entry name" value="WD40"/>
    <property type="match status" value="8"/>
</dbReference>
<dbReference type="InterPro" id="IPR046351">
    <property type="entry name" value="UTP4"/>
</dbReference>
<dbReference type="Proteomes" id="UP000814176">
    <property type="component" value="Unassembled WGS sequence"/>
</dbReference>
<dbReference type="SUPFAM" id="SSF50969">
    <property type="entry name" value="YVTN repeat-like/Quinoprotein amine dehydrogenase"/>
    <property type="match status" value="1"/>
</dbReference>
<dbReference type="RefSeq" id="XP_047778147.1">
    <property type="nucleotide sequence ID" value="XM_047929218.1"/>
</dbReference>
<comment type="caution">
    <text evidence="2">The sequence shown here is derived from an EMBL/GenBank/DDBJ whole genome shotgun (WGS) entry which is preliminary data.</text>
</comment>
<reference evidence="2 3" key="1">
    <citation type="journal article" date="2021" name="Environ. Microbiol.">
        <title>Gene family expansions and transcriptome signatures uncover fungal adaptations to wood decay.</title>
        <authorList>
            <person name="Hage H."/>
            <person name="Miyauchi S."/>
            <person name="Viragh M."/>
            <person name="Drula E."/>
            <person name="Min B."/>
            <person name="Chaduli D."/>
            <person name="Navarro D."/>
            <person name="Favel A."/>
            <person name="Norest M."/>
            <person name="Lesage-Meessen L."/>
            <person name="Balint B."/>
            <person name="Merenyi Z."/>
            <person name="de Eugenio L."/>
            <person name="Morin E."/>
            <person name="Martinez A.T."/>
            <person name="Baldrian P."/>
            <person name="Stursova M."/>
            <person name="Martinez M.J."/>
            <person name="Novotny C."/>
            <person name="Magnuson J.K."/>
            <person name="Spatafora J.W."/>
            <person name="Maurice S."/>
            <person name="Pangilinan J."/>
            <person name="Andreopoulos W."/>
            <person name="LaButti K."/>
            <person name="Hundley H."/>
            <person name="Na H."/>
            <person name="Kuo A."/>
            <person name="Barry K."/>
            <person name="Lipzen A."/>
            <person name="Henrissat B."/>
            <person name="Riley R."/>
            <person name="Ahrendt S."/>
            <person name="Nagy L.G."/>
            <person name="Grigoriev I.V."/>
            <person name="Martin F."/>
            <person name="Rosso M.N."/>
        </authorList>
    </citation>
    <scope>NUCLEOTIDE SEQUENCE [LARGE SCALE GENOMIC DNA]</scope>
    <source>
        <strain evidence="2 3">CIRM-BRFM 1785</strain>
    </source>
</reference>
<evidence type="ECO:0000313" key="2">
    <source>
        <dbReference type="EMBL" id="KAH9835770.1"/>
    </source>
</evidence>
<dbReference type="PANTHER" id="PTHR44163">
    <property type="entry name" value="U3 SMALL NUCLEOLAR RNA-ASSOCIATED PROTEIN 4 HOMOLOG"/>
    <property type="match status" value="1"/>
</dbReference>
<evidence type="ECO:0000313" key="3">
    <source>
        <dbReference type="Proteomes" id="UP000814176"/>
    </source>
</evidence>
<dbReference type="InterPro" id="IPR015943">
    <property type="entry name" value="WD40/YVTN_repeat-like_dom_sf"/>
</dbReference>
<dbReference type="Gene3D" id="2.130.10.10">
    <property type="entry name" value="YVTN repeat-like/Quinoprotein amine dehydrogenase"/>
    <property type="match status" value="3"/>
</dbReference>
<proteinExistence type="predicted"/>
<dbReference type="PANTHER" id="PTHR44163:SF1">
    <property type="entry name" value="U3 SMALL NUCLEOLAR RNA-ASSOCIATED PROTEIN 4 HOMOLOG"/>
    <property type="match status" value="1"/>
</dbReference>
<feature type="region of interest" description="Disordered" evidence="1">
    <location>
        <begin position="205"/>
        <end position="228"/>
    </location>
</feature>
<sequence>MHQGTSLAVHRCRFVDFSPSAITALAFPPLPLPSVKGKKSAASSRRKASKPGILAVGRGNGNIEIYEWTGSEQKVEAPQAWVVRKTIPGPNPSKVDCLAFTIKNPDQVGDNEAPTLENLRLFSTGGSSELVEWDLERACIRRTLSSQGGSIWAVTPNPAGTQLALGCEDGSIRLISVTYDSLTHLRRFDRIRSRILSIAWGPPVPRDTSKVQEKAASEDSDDDDDEDDWSDSWLVAGCSDSCLRKWDVNTGRVLDRMVTEKVKGERTLVWAVGALGDGTVVSGDSMGIVKFWDPVTCTQMDSFPGHAADILCMTISSDGTAVYTSGVDQKINQFTHVKTTNPNSTSVLKRGSSRWIMSSSRRMHSHDVRALAIWPPHTPLPPAYRRQFPIDIAPILASGGLDMSVNVTPAASAAATVTNIINPLATSTEATFEDSYNRRLGYSSGPFNVSALHLARQARLLLCMRDTSVTVWRILEKHSPFGIENMDEAQPEGGYERVLDMELNVHTNLVASAISDDGRWVAVSDWYETKLFELKEEPNGDITPRRIRDFSAILHSQLPDKAASAGASSLAFSPDSSKLVVATAMSSYVVVFDLGRGGGSRSPVVMRKFDQHRAAGTTIGGRVIKGKGRMQQHSELAEEAIPVPEEPAEAPEDENVSEGEPSDIENDIPQKKTIPTITRIATSPDGQWLVTTDTDGRTFVFNLDSATYHTTLPSFASAIHALAFDTASPSTLVIGLANNTLEVYDVETRSFPEWARQVVRRLPARFTRMHDPIVGVTFDPGATVSPLGEEADNAAGGKNLPPRNALFWGTTWLCRIKLDAAPGWGGFDKKRRRDANGQKRGERAPPHVNPAAPVVEEGGMENRQKNFTVVTKYRPLLLVDFIGPKELLVVERPLVDVLNGLPPAFFKPKYGKT</sequence>
<organism evidence="2 3">
    <name type="scientific">Rhodofomes roseus</name>
    <dbReference type="NCBI Taxonomy" id="34475"/>
    <lineage>
        <taxon>Eukaryota</taxon>
        <taxon>Fungi</taxon>
        <taxon>Dikarya</taxon>
        <taxon>Basidiomycota</taxon>
        <taxon>Agaricomycotina</taxon>
        <taxon>Agaricomycetes</taxon>
        <taxon>Polyporales</taxon>
        <taxon>Rhodofomes</taxon>
    </lineage>
</organism>
<dbReference type="InterPro" id="IPR011044">
    <property type="entry name" value="Quino_amine_DH_bsu"/>
</dbReference>
<feature type="compositionally biased region" description="Acidic residues" evidence="1">
    <location>
        <begin position="646"/>
        <end position="666"/>
    </location>
</feature>
<feature type="compositionally biased region" description="Basic and acidic residues" evidence="1">
    <location>
        <begin position="207"/>
        <end position="217"/>
    </location>
</feature>
<dbReference type="InterPro" id="IPR001680">
    <property type="entry name" value="WD40_rpt"/>
</dbReference>
<keyword evidence="3" id="KW-1185">Reference proteome</keyword>
<gene>
    <name evidence="2" type="ORF">C8Q71DRAFT_95324</name>
</gene>
<dbReference type="Pfam" id="PF00400">
    <property type="entry name" value="WD40"/>
    <property type="match status" value="3"/>
</dbReference>
<dbReference type="EMBL" id="JADCUA010000012">
    <property type="protein sequence ID" value="KAH9835770.1"/>
    <property type="molecule type" value="Genomic_DNA"/>
</dbReference>
<dbReference type="InterPro" id="IPR036322">
    <property type="entry name" value="WD40_repeat_dom_sf"/>
</dbReference>
<protein>
    <submittedName>
        <fullName evidence="2">WD40 repeat-like protein</fullName>
    </submittedName>
</protein>
<feature type="compositionally biased region" description="Basic and acidic residues" evidence="1">
    <location>
        <begin position="834"/>
        <end position="845"/>
    </location>
</feature>
<dbReference type="SUPFAM" id="SSF50978">
    <property type="entry name" value="WD40 repeat-like"/>
    <property type="match status" value="1"/>
</dbReference>
<accession>A0ABQ8KF12</accession>
<evidence type="ECO:0000256" key="1">
    <source>
        <dbReference type="SAM" id="MobiDB-lite"/>
    </source>
</evidence>
<name>A0ABQ8KF12_9APHY</name>
<feature type="compositionally biased region" description="Acidic residues" evidence="1">
    <location>
        <begin position="218"/>
        <end position="228"/>
    </location>
</feature>
<dbReference type="GeneID" id="72009950"/>